<sequence>MAMANNVPIFLTLLTISASADPFHVPLARLAQRSPLNVNKEALKLKYKYGYLSPHESRKPPARVTAGRRATSVGIPVTNQDHDASYFGAITIGTPPQKFNVILDTGSSDLWVADTTCQECSSLTGDCEPCDSRTPLFDASKSSTFVTPSGSAIGSKVPIRYGSGEVLGSLSSDSVTMGGFTIPSQTFLSVSSLTPGLVDGSISGIMGLAFATIASTRSTPFWQALGPDQLSSPELSFWLQRSDDARQVETAGGVFTLGGRNTTLFSGDVEFLSIPVSQPTFWLQTLTSATVNGKSVSITSDTSLSAIDTGTTLIGGPSLDVAAIWAAVPGAKPANDDNPGFYVFPCKTDVTVSLSFGGKLWPISTQDMNFGPETPRSQMCLGAIFDLTQGTNITPRPGTPSWIIGDTFLKNVYTVFRALPPSVGFAELSSVAGGTLTSPGTGPTLGGTSPAGIPSDAPGASNPLSSRGTSNLGSVTIAEHFVYIVLLLVSGASIIFSL</sequence>
<protein>
    <submittedName>
        <fullName evidence="1">Cathepsin D</fullName>
    </submittedName>
</protein>
<gene>
    <name evidence="1" type="ORF">JR316_0009794</name>
</gene>
<dbReference type="Proteomes" id="UP000664032">
    <property type="component" value="Unassembled WGS sequence"/>
</dbReference>
<accession>A0ACB8GQ80</accession>
<evidence type="ECO:0000313" key="2">
    <source>
        <dbReference type="Proteomes" id="UP000664032"/>
    </source>
</evidence>
<dbReference type="EMBL" id="JAFIQS020000009">
    <property type="protein sequence ID" value="KAH9477572.1"/>
    <property type="molecule type" value="Genomic_DNA"/>
</dbReference>
<evidence type="ECO:0000313" key="1">
    <source>
        <dbReference type="EMBL" id="KAH9477572.1"/>
    </source>
</evidence>
<keyword evidence="2" id="KW-1185">Reference proteome</keyword>
<proteinExistence type="predicted"/>
<comment type="caution">
    <text evidence="1">The sequence shown here is derived from an EMBL/GenBank/DDBJ whole genome shotgun (WGS) entry which is preliminary data.</text>
</comment>
<reference evidence="1" key="1">
    <citation type="submission" date="2021-10" db="EMBL/GenBank/DDBJ databases">
        <title>Psilocybe cubensis genome.</title>
        <authorList>
            <person name="Mckernan K.J."/>
            <person name="Crawford S."/>
            <person name="Trippe A."/>
            <person name="Kane L.T."/>
            <person name="Mclaughlin S."/>
        </authorList>
    </citation>
    <scope>NUCLEOTIDE SEQUENCE</scope>
    <source>
        <strain evidence="1">MGC-MH-2018</strain>
    </source>
</reference>
<organism evidence="1 2">
    <name type="scientific">Psilocybe cubensis</name>
    <name type="common">Psychedelic mushroom</name>
    <name type="synonym">Stropharia cubensis</name>
    <dbReference type="NCBI Taxonomy" id="181762"/>
    <lineage>
        <taxon>Eukaryota</taxon>
        <taxon>Fungi</taxon>
        <taxon>Dikarya</taxon>
        <taxon>Basidiomycota</taxon>
        <taxon>Agaricomycotina</taxon>
        <taxon>Agaricomycetes</taxon>
        <taxon>Agaricomycetidae</taxon>
        <taxon>Agaricales</taxon>
        <taxon>Agaricineae</taxon>
        <taxon>Strophariaceae</taxon>
        <taxon>Psilocybe</taxon>
    </lineage>
</organism>
<name>A0ACB8GQ80_PSICU</name>